<dbReference type="CDD" id="cd00093">
    <property type="entry name" value="HTH_XRE"/>
    <property type="match status" value="1"/>
</dbReference>
<comment type="caution">
    <text evidence="2">The sequence shown here is derived from an EMBL/GenBank/DDBJ whole genome shotgun (WGS) entry which is preliminary data.</text>
</comment>
<protein>
    <submittedName>
        <fullName evidence="2">Helix-turn-helix domain-containing protein</fullName>
    </submittedName>
</protein>
<dbReference type="InterPro" id="IPR001387">
    <property type="entry name" value="Cro/C1-type_HTH"/>
</dbReference>
<reference evidence="2 3" key="1">
    <citation type="submission" date="2020-04" db="EMBL/GenBank/DDBJ databases">
        <title>MicrobeNet Type strains.</title>
        <authorList>
            <person name="Nicholson A.C."/>
        </authorList>
    </citation>
    <scope>NUCLEOTIDE SEQUENCE [LARGE SCALE GENOMIC DNA]</scope>
    <source>
        <strain evidence="2 3">DSM 45078</strain>
    </source>
</reference>
<dbReference type="EMBL" id="JAAXOO010000005">
    <property type="protein sequence ID" value="NKY35622.1"/>
    <property type="molecule type" value="Genomic_DNA"/>
</dbReference>
<gene>
    <name evidence="2" type="ORF">HGA13_21475</name>
</gene>
<accession>A0A846XI03</accession>
<name>A0A846XI03_9NOCA</name>
<sequence length="458" mass="50027">MQEGNVERVAVPDHNRQRAQVADELAREIKRRRLAAGLSQRELATRIGYTRQYVSMTEWEDANLPSRDLVAAIDAGLDADGELMAIHDRSKQERKVARREVSRVGTAGCADERSECGPIGVFGPCTHPGALSDAIDFDMPLDREQIGAYLRSQRMSEHALTGLGEVTRLLAGQRQSVAPGALLGPIEAHRDTVSALFRNTSDSRLKERLGSLLGETSIVASRVWSAVGDRAMALSHCAFARKLADSMRDPVIGGMARIFESNLRSDAATLIGSDGDVIIGLRILRDAATMTDSLPPAARARIGAELAQAYAVLELDRECQDALSRAQRAVDDIDEVDRTGLFSDWDASRLLVYEGTCWLFLNKPRKAIVALDAALSTTGDGNRNVGLAAQVDLASAYNQIGELEEGCRILGETHSSLVAMGNQRGIERAHRAIERTTPWRNEQPVQALLERIRSTEIQ</sequence>
<dbReference type="SUPFAM" id="SSF47413">
    <property type="entry name" value="lambda repressor-like DNA-binding domains"/>
    <property type="match status" value="1"/>
</dbReference>
<proteinExistence type="predicted"/>
<dbReference type="AlphaFoldDB" id="A0A846XI03"/>
<dbReference type="Pfam" id="PF13560">
    <property type="entry name" value="HTH_31"/>
    <property type="match status" value="1"/>
</dbReference>
<dbReference type="SMART" id="SM00530">
    <property type="entry name" value="HTH_XRE"/>
    <property type="match status" value="1"/>
</dbReference>
<keyword evidence="3" id="KW-1185">Reference proteome</keyword>
<dbReference type="PROSITE" id="PS50943">
    <property type="entry name" value="HTH_CROC1"/>
    <property type="match status" value="1"/>
</dbReference>
<dbReference type="Proteomes" id="UP000565715">
    <property type="component" value="Unassembled WGS sequence"/>
</dbReference>
<evidence type="ECO:0000313" key="3">
    <source>
        <dbReference type="Proteomes" id="UP000565715"/>
    </source>
</evidence>
<dbReference type="InterPro" id="IPR010982">
    <property type="entry name" value="Lambda_DNA-bd_dom_sf"/>
</dbReference>
<evidence type="ECO:0000313" key="2">
    <source>
        <dbReference type="EMBL" id="NKY35622.1"/>
    </source>
</evidence>
<dbReference type="GO" id="GO:0003677">
    <property type="term" value="F:DNA binding"/>
    <property type="evidence" value="ECO:0007669"/>
    <property type="project" value="InterPro"/>
</dbReference>
<evidence type="ECO:0000259" key="1">
    <source>
        <dbReference type="PROSITE" id="PS50943"/>
    </source>
</evidence>
<dbReference type="Gene3D" id="1.10.260.40">
    <property type="entry name" value="lambda repressor-like DNA-binding domains"/>
    <property type="match status" value="1"/>
</dbReference>
<organism evidence="2 3">
    <name type="scientific">Nocardia speluncae</name>
    <dbReference type="NCBI Taxonomy" id="419477"/>
    <lineage>
        <taxon>Bacteria</taxon>
        <taxon>Bacillati</taxon>
        <taxon>Actinomycetota</taxon>
        <taxon>Actinomycetes</taxon>
        <taxon>Mycobacteriales</taxon>
        <taxon>Nocardiaceae</taxon>
        <taxon>Nocardia</taxon>
    </lineage>
</organism>
<dbReference type="RefSeq" id="WP_157112986.1">
    <property type="nucleotide sequence ID" value="NZ_JAAXOO010000005.1"/>
</dbReference>
<feature type="domain" description="HTH cro/C1-type" evidence="1">
    <location>
        <begin position="29"/>
        <end position="55"/>
    </location>
</feature>